<proteinExistence type="inferred from homology"/>
<reference evidence="11" key="2">
    <citation type="journal article" date="2014" name="ISME J.">
        <title>Microbial stratification in low pH oxic and suboxic macroscopic growths along an acid mine drainage.</title>
        <authorList>
            <person name="Mendez-Garcia C."/>
            <person name="Mesa V."/>
            <person name="Sprenger R.R."/>
            <person name="Richter M."/>
            <person name="Diez M.S."/>
            <person name="Solano J."/>
            <person name="Bargiela R."/>
            <person name="Golyshina O.V."/>
            <person name="Manteca A."/>
            <person name="Ramos J.L."/>
            <person name="Gallego J.R."/>
            <person name="Llorente I."/>
            <person name="Martins Dos Santos V.A."/>
            <person name="Jensen O.N."/>
            <person name="Pelaez A.I."/>
            <person name="Sanchez J."/>
            <person name="Ferrer M."/>
        </authorList>
    </citation>
    <scope>NUCLEOTIDE SEQUENCE</scope>
</reference>
<dbReference type="GO" id="GO:0009307">
    <property type="term" value="P:DNA restriction-modification system"/>
    <property type="evidence" value="ECO:0007669"/>
    <property type="project" value="UniProtKB-KW"/>
</dbReference>
<feature type="region of interest" description="Disordered" evidence="9">
    <location>
        <begin position="138"/>
        <end position="176"/>
    </location>
</feature>
<gene>
    <name evidence="11" type="ORF">B2A_07793</name>
</gene>
<organism evidence="11">
    <name type="scientific">mine drainage metagenome</name>
    <dbReference type="NCBI Taxonomy" id="410659"/>
    <lineage>
        <taxon>unclassified sequences</taxon>
        <taxon>metagenomes</taxon>
        <taxon>ecological metagenomes</taxon>
    </lineage>
</organism>
<dbReference type="InterPro" id="IPR029063">
    <property type="entry name" value="SAM-dependent_MTases_sf"/>
</dbReference>
<evidence type="ECO:0000256" key="7">
    <source>
        <dbReference type="ARBA" id="ARBA00023125"/>
    </source>
</evidence>
<dbReference type="Pfam" id="PF01555">
    <property type="entry name" value="N6_N4_Mtase"/>
    <property type="match status" value="1"/>
</dbReference>
<dbReference type="AlphaFoldDB" id="T0ZWP5"/>
<dbReference type="GO" id="GO:0015667">
    <property type="term" value="F:site-specific DNA-methyltransferase (cytosine-N4-specific) activity"/>
    <property type="evidence" value="ECO:0007669"/>
    <property type="project" value="UniProtKB-EC"/>
</dbReference>
<dbReference type="InterPro" id="IPR002941">
    <property type="entry name" value="DNA_methylase_N4/N6"/>
</dbReference>
<evidence type="ECO:0000256" key="2">
    <source>
        <dbReference type="ARBA" id="ARBA00012185"/>
    </source>
</evidence>
<dbReference type="SUPFAM" id="SSF53335">
    <property type="entry name" value="S-adenosyl-L-methionine-dependent methyltransferases"/>
    <property type="match status" value="1"/>
</dbReference>
<dbReference type="Gene3D" id="3.40.50.150">
    <property type="entry name" value="Vaccinia Virus protein VP39"/>
    <property type="match status" value="1"/>
</dbReference>
<evidence type="ECO:0000256" key="9">
    <source>
        <dbReference type="SAM" id="MobiDB-lite"/>
    </source>
</evidence>
<name>T0ZWP5_9ZZZZ</name>
<comment type="catalytic activity">
    <reaction evidence="8">
        <text>a 2'-deoxycytidine in DNA + S-adenosyl-L-methionine = an N(4)-methyl-2'-deoxycytidine in DNA + S-adenosyl-L-homocysteine + H(+)</text>
        <dbReference type="Rhea" id="RHEA:16857"/>
        <dbReference type="Rhea" id="RHEA-COMP:11369"/>
        <dbReference type="Rhea" id="RHEA-COMP:13674"/>
        <dbReference type="ChEBI" id="CHEBI:15378"/>
        <dbReference type="ChEBI" id="CHEBI:57856"/>
        <dbReference type="ChEBI" id="CHEBI:59789"/>
        <dbReference type="ChEBI" id="CHEBI:85452"/>
        <dbReference type="ChEBI" id="CHEBI:137933"/>
        <dbReference type="EC" id="2.1.1.113"/>
    </reaction>
</comment>
<reference evidence="11" key="1">
    <citation type="submission" date="2013-08" db="EMBL/GenBank/DDBJ databases">
        <authorList>
            <person name="Mendez C."/>
            <person name="Richter M."/>
            <person name="Ferrer M."/>
            <person name="Sanchez J."/>
        </authorList>
    </citation>
    <scope>NUCLEOTIDE SEQUENCE</scope>
</reference>
<evidence type="ECO:0000313" key="11">
    <source>
        <dbReference type="EMBL" id="EQD48983.1"/>
    </source>
</evidence>
<evidence type="ECO:0000259" key="10">
    <source>
        <dbReference type="Pfam" id="PF01555"/>
    </source>
</evidence>
<sequence>PVILEGEVREVLGRLPDESIHCVVTSPPYWGLRDYGLPPVLWGGSPSCPHEWGSPIPGDPKGGTGTPNGRNLVGAGYARGERRGRFCLSCDAWLGQLGLEPTAELFVQHLAGVFDEVRRVLRSDGTLWLNLGDTFQGDSPVRRSSSEAFSDRWDPSQTRGRGGPRRSGARNGDLKPKDLAGIPWRVTLELQRRGWWLRSDCVWAKPNPMPESVRDRPTRSHEYVFLLTKSNRYFYDADGVRQPYRPATRLRLSQATFDSQSGGPKDYGSRSNRSARRALVNL</sequence>
<evidence type="ECO:0000256" key="4">
    <source>
        <dbReference type="ARBA" id="ARBA00022679"/>
    </source>
</evidence>
<keyword evidence="4" id="KW-0808">Transferase</keyword>
<comment type="similarity">
    <text evidence="1">Belongs to the N(4)/N(6)-methyltransferase family. N(4) subfamily.</text>
</comment>
<dbReference type="EMBL" id="AUZZ01005600">
    <property type="protein sequence ID" value="EQD48983.1"/>
    <property type="molecule type" value="Genomic_DNA"/>
</dbReference>
<evidence type="ECO:0000256" key="3">
    <source>
        <dbReference type="ARBA" id="ARBA00022603"/>
    </source>
</evidence>
<feature type="non-terminal residue" evidence="11">
    <location>
        <position position="1"/>
    </location>
</feature>
<protein>
    <recommendedName>
        <fullName evidence="2">site-specific DNA-methyltransferase (cytosine-N(4)-specific)</fullName>
        <ecNumber evidence="2">2.1.1.113</ecNumber>
    </recommendedName>
</protein>
<dbReference type="GO" id="GO:0032259">
    <property type="term" value="P:methylation"/>
    <property type="evidence" value="ECO:0007669"/>
    <property type="project" value="UniProtKB-KW"/>
</dbReference>
<comment type="caution">
    <text evidence="11">The sequence shown here is derived from an EMBL/GenBank/DDBJ whole genome shotgun (WGS) entry which is preliminary data.</text>
</comment>
<keyword evidence="6" id="KW-0680">Restriction system</keyword>
<feature type="domain" description="DNA methylase N-4/N-6" evidence="10">
    <location>
        <begin position="20"/>
        <end position="254"/>
    </location>
</feature>
<dbReference type="EC" id="2.1.1.113" evidence="2"/>
<evidence type="ECO:0000256" key="8">
    <source>
        <dbReference type="ARBA" id="ARBA00049120"/>
    </source>
</evidence>
<dbReference type="GO" id="GO:0003677">
    <property type="term" value="F:DNA binding"/>
    <property type="evidence" value="ECO:0007669"/>
    <property type="project" value="UniProtKB-KW"/>
</dbReference>
<keyword evidence="7" id="KW-0238">DNA-binding</keyword>
<evidence type="ECO:0000256" key="1">
    <source>
        <dbReference type="ARBA" id="ARBA00010203"/>
    </source>
</evidence>
<evidence type="ECO:0000256" key="5">
    <source>
        <dbReference type="ARBA" id="ARBA00022691"/>
    </source>
</evidence>
<keyword evidence="3 11" id="KW-0489">Methyltransferase</keyword>
<feature type="region of interest" description="Disordered" evidence="9">
    <location>
        <begin position="254"/>
        <end position="282"/>
    </location>
</feature>
<evidence type="ECO:0000256" key="6">
    <source>
        <dbReference type="ARBA" id="ARBA00022747"/>
    </source>
</evidence>
<dbReference type="InterPro" id="IPR017985">
    <property type="entry name" value="MeTrfase_CN4_CS"/>
</dbReference>
<feature type="non-terminal residue" evidence="11">
    <location>
        <position position="282"/>
    </location>
</feature>
<keyword evidence="5" id="KW-0949">S-adenosyl-L-methionine</keyword>
<accession>T0ZWP5</accession>
<dbReference type="PROSITE" id="PS00093">
    <property type="entry name" value="N4_MTASE"/>
    <property type="match status" value="1"/>
</dbReference>
<dbReference type="GO" id="GO:0008170">
    <property type="term" value="F:N-methyltransferase activity"/>
    <property type="evidence" value="ECO:0007669"/>
    <property type="project" value="InterPro"/>
</dbReference>
<feature type="compositionally biased region" description="Basic and acidic residues" evidence="9">
    <location>
        <begin position="140"/>
        <end position="154"/>
    </location>
</feature>